<gene>
    <name evidence="5" type="ORF">SAMN02745110_02388</name>
</gene>
<dbReference type="Pfam" id="PF01638">
    <property type="entry name" value="HxlR"/>
    <property type="match status" value="1"/>
</dbReference>
<feature type="domain" description="HTH hxlR-type" evidence="4">
    <location>
        <begin position="9"/>
        <end position="108"/>
    </location>
</feature>
<dbReference type="AlphaFoldDB" id="A0A1T4QH56"/>
<reference evidence="5 6" key="1">
    <citation type="submission" date="2017-02" db="EMBL/GenBank/DDBJ databases">
        <authorList>
            <person name="Peterson S.W."/>
        </authorList>
    </citation>
    <scope>NUCLEOTIDE SEQUENCE [LARGE SCALE GENOMIC DNA]</scope>
    <source>
        <strain evidence="5 6">ATCC 17233</strain>
    </source>
</reference>
<dbReference type="PROSITE" id="PS51118">
    <property type="entry name" value="HTH_HXLR"/>
    <property type="match status" value="1"/>
</dbReference>
<dbReference type="Proteomes" id="UP000189857">
    <property type="component" value="Unassembled WGS sequence"/>
</dbReference>
<evidence type="ECO:0000313" key="5">
    <source>
        <dbReference type="EMBL" id="SKA03034.1"/>
    </source>
</evidence>
<evidence type="ECO:0000259" key="4">
    <source>
        <dbReference type="PROSITE" id="PS51118"/>
    </source>
</evidence>
<dbReference type="EMBL" id="FUXA01000020">
    <property type="protein sequence ID" value="SKA03034.1"/>
    <property type="molecule type" value="Genomic_DNA"/>
</dbReference>
<dbReference type="InterPro" id="IPR036390">
    <property type="entry name" value="WH_DNA-bd_sf"/>
</dbReference>
<evidence type="ECO:0000256" key="1">
    <source>
        <dbReference type="ARBA" id="ARBA00023015"/>
    </source>
</evidence>
<keyword evidence="3" id="KW-0804">Transcription</keyword>
<dbReference type="InterPro" id="IPR036388">
    <property type="entry name" value="WH-like_DNA-bd_sf"/>
</dbReference>
<accession>A0A1T4QH56</accession>
<dbReference type="SUPFAM" id="SSF46785">
    <property type="entry name" value="Winged helix' DNA-binding domain"/>
    <property type="match status" value="1"/>
</dbReference>
<dbReference type="PANTHER" id="PTHR33204">
    <property type="entry name" value="TRANSCRIPTIONAL REGULATOR, MARR FAMILY"/>
    <property type="match status" value="1"/>
</dbReference>
<name>A0A1T4QH56_9FIRM</name>
<dbReference type="Gene3D" id="1.10.10.10">
    <property type="entry name" value="Winged helix-like DNA-binding domain superfamily/Winged helix DNA-binding domain"/>
    <property type="match status" value="1"/>
</dbReference>
<evidence type="ECO:0000256" key="2">
    <source>
        <dbReference type="ARBA" id="ARBA00023125"/>
    </source>
</evidence>
<evidence type="ECO:0000313" key="6">
    <source>
        <dbReference type="Proteomes" id="UP000189857"/>
    </source>
</evidence>
<keyword evidence="2" id="KW-0238">DNA-binding</keyword>
<evidence type="ECO:0000256" key="3">
    <source>
        <dbReference type="ARBA" id="ARBA00023163"/>
    </source>
</evidence>
<dbReference type="GO" id="GO:0003677">
    <property type="term" value="F:DNA binding"/>
    <property type="evidence" value="ECO:0007669"/>
    <property type="project" value="UniProtKB-KW"/>
</dbReference>
<organism evidence="5 6">
    <name type="scientific">Eubacterium ruminantium</name>
    <dbReference type="NCBI Taxonomy" id="42322"/>
    <lineage>
        <taxon>Bacteria</taxon>
        <taxon>Bacillati</taxon>
        <taxon>Bacillota</taxon>
        <taxon>Clostridia</taxon>
        <taxon>Eubacteriales</taxon>
        <taxon>Eubacteriaceae</taxon>
        <taxon>Eubacterium</taxon>
    </lineage>
</organism>
<sequence>MKIRDDYTCPLEIVHDIIKGKWKTIILYQMKDGPKGLAELEREIEGITQKMLLEQLKELIEFGLVEKKSFDGYPLRVEYSITERRGRKMIAAIDIMQMVGVDYMIENGMTDALINKGILSENELCRLVKEAAEGNDPLVDKKGE</sequence>
<dbReference type="InterPro" id="IPR002577">
    <property type="entry name" value="HTH_HxlR"/>
</dbReference>
<protein>
    <submittedName>
        <fullName evidence="5">Transcriptional regulator, HxlR family</fullName>
    </submittedName>
</protein>
<proteinExistence type="predicted"/>
<keyword evidence="1" id="KW-0805">Transcription regulation</keyword>
<dbReference type="OrthoDB" id="9791143at2"/>
<keyword evidence="6" id="KW-1185">Reference proteome</keyword>